<proteinExistence type="predicted"/>
<dbReference type="GO" id="GO:0006974">
    <property type="term" value="P:DNA damage response"/>
    <property type="evidence" value="ECO:0007669"/>
    <property type="project" value="TreeGrafter"/>
</dbReference>
<evidence type="ECO:0000259" key="1">
    <source>
        <dbReference type="PROSITE" id="PS50165"/>
    </source>
</evidence>
<evidence type="ECO:0000313" key="2">
    <source>
        <dbReference type="EMBL" id="QOX89308.1"/>
    </source>
</evidence>
<sequence>MCLKIINYKKSYCAFRIKQTYPNEYNSLAEAIERRYQKLINLNLPLPDLILVDGGIGQFNISQKF</sequence>
<dbReference type="Gene3D" id="3.30.420.340">
    <property type="entry name" value="UvrC, RNAse H endonuclease domain"/>
    <property type="match status" value="1"/>
</dbReference>
<reference evidence="2" key="1">
    <citation type="submission" date="2020-08" db="EMBL/GenBank/DDBJ databases">
        <title>Phytoplasma sp. strain PR08 associated with Phyllody Disease of Parthenium hysterophorus.</title>
        <authorList>
            <person name="Kirdat K."/>
            <person name="Tiwarekar B."/>
            <person name="Yadav A."/>
        </authorList>
    </citation>
    <scope>NUCLEOTIDE SEQUENCE [LARGE SCALE GENOMIC DNA]</scope>
    <source>
        <strain evidence="2">PR08</strain>
    </source>
</reference>
<dbReference type="Pfam" id="PF08459">
    <property type="entry name" value="UvrC_RNaseH_dom"/>
    <property type="match status" value="1"/>
</dbReference>
<dbReference type="PANTHER" id="PTHR30562">
    <property type="entry name" value="UVRC/OXIDOREDUCTASE"/>
    <property type="match status" value="1"/>
</dbReference>
<dbReference type="GO" id="GO:0009380">
    <property type="term" value="C:excinuclease repair complex"/>
    <property type="evidence" value="ECO:0007669"/>
    <property type="project" value="TreeGrafter"/>
</dbReference>
<organism evidence="2">
    <name type="scientific">Candidatus Phytoplasma australasiaticum subsp. australasiaticum</name>
    <dbReference type="NCBI Taxonomy" id="2832407"/>
    <lineage>
        <taxon>Bacteria</taxon>
        <taxon>Bacillati</taxon>
        <taxon>Mycoplasmatota</taxon>
        <taxon>Mollicutes</taxon>
        <taxon>Acholeplasmatales</taxon>
        <taxon>Acholeplasmataceae</taxon>
        <taxon>Candidatus Phytoplasma</taxon>
        <taxon>16SrII (Peanut WB group)</taxon>
        <taxon>Candidatus Phytoplasma australasiaticum</taxon>
    </lineage>
</organism>
<dbReference type="EMBL" id="CP060385">
    <property type="protein sequence ID" value="QOX89308.1"/>
    <property type="molecule type" value="Genomic_DNA"/>
</dbReference>
<dbReference type="AlphaFoldDB" id="A0A7S7FZ91"/>
<name>A0A7S7FZ91_9MOLU</name>
<feature type="domain" description="UvrC family homology region profile" evidence="1">
    <location>
        <begin position="20"/>
        <end position="64"/>
    </location>
</feature>
<dbReference type="InterPro" id="IPR050066">
    <property type="entry name" value="UvrABC_protein_C"/>
</dbReference>
<dbReference type="InterPro" id="IPR038476">
    <property type="entry name" value="UvrC_RNase_H_dom_sf"/>
</dbReference>
<dbReference type="GO" id="GO:0009381">
    <property type="term" value="F:excinuclease ABC activity"/>
    <property type="evidence" value="ECO:0007669"/>
    <property type="project" value="InterPro"/>
</dbReference>
<protein>
    <recommendedName>
        <fullName evidence="1">UvrC family homology region profile domain-containing protein</fullName>
    </recommendedName>
</protein>
<gene>
    <name evidence="2" type="ORF">H7685_02370</name>
</gene>
<dbReference type="PANTHER" id="PTHR30562:SF1">
    <property type="entry name" value="UVRABC SYSTEM PROTEIN C"/>
    <property type="match status" value="1"/>
</dbReference>
<accession>A0A7S7FZ91</accession>
<dbReference type="PROSITE" id="PS50165">
    <property type="entry name" value="UVRC"/>
    <property type="match status" value="1"/>
</dbReference>
<dbReference type="InterPro" id="IPR001162">
    <property type="entry name" value="UvrC_RNase_H_dom"/>
</dbReference>